<comment type="caution">
    <text evidence="1">The sequence shown here is derived from an EMBL/GenBank/DDBJ whole genome shotgun (WGS) entry which is preliminary data.</text>
</comment>
<protein>
    <submittedName>
        <fullName evidence="1">Uncharacterized protein</fullName>
    </submittedName>
</protein>
<feature type="non-terminal residue" evidence="1">
    <location>
        <position position="1"/>
    </location>
</feature>
<organism evidence="1">
    <name type="scientific">marine sediment metagenome</name>
    <dbReference type="NCBI Taxonomy" id="412755"/>
    <lineage>
        <taxon>unclassified sequences</taxon>
        <taxon>metagenomes</taxon>
        <taxon>ecological metagenomes</taxon>
    </lineage>
</organism>
<dbReference type="EMBL" id="LAZR01036165">
    <property type="protein sequence ID" value="KKL25572.1"/>
    <property type="molecule type" value="Genomic_DNA"/>
</dbReference>
<dbReference type="AlphaFoldDB" id="A0A0F9CGK2"/>
<accession>A0A0F9CGK2</accession>
<sequence length="44" mass="4919">SKYWMGPNIVAARGVKSKVRDYGRVWDFGGKSAEVCAIDWQGTK</sequence>
<gene>
    <name evidence="1" type="ORF">LCGC14_2403930</name>
</gene>
<reference evidence="1" key="1">
    <citation type="journal article" date="2015" name="Nature">
        <title>Complex archaea that bridge the gap between prokaryotes and eukaryotes.</title>
        <authorList>
            <person name="Spang A."/>
            <person name="Saw J.H."/>
            <person name="Jorgensen S.L."/>
            <person name="Zaremba-Niedzwiedzka K."/>
            <person name="Martijn J."/>
            <person name="Lind A.E."/>
            <person name="van Eijk R."/>
            <person name="Schleper C."/>
            <person name="Guy L."/>
            <person name="Ettema T.J."/>
        </authorList>
    </citation>
    <scope>NUCLEOTIDE SEQUENCE</scope>
</reference>
<proteinExistence type="predicted"/>
<evidence type="ECO:0000313" key="1">
    <source>
        <dbReference type="EMBL" id="KKL25572.1"/>
    </source>
</evidence>
<name>A0A0F9CGK2_9ZZZZ</name>